<keyword evidence="2" id="KW-1185">Reference proteome</keyword>
<reference evidence="1" key="1">
    <citation type="submission" date="2021-01" db="EMBL/GenBank/DDBJ databases">
        <authorList>
            <consortium name="Genoscope - CEA"/>
            <person name="William W."/>
        </authorList>
    </citation>
    <scope>NUCLEOTIDE SEQUENCE</scope>
</reference>
<protein>
    <submittedName>
        <fullName evidence="1">Uncharacterized protein</fullName>
    </submittedName>
</protein>
<accession>A0A8S1MDI6</accession>
<dbReference type="Proteomes" id="UP000692954">
    <property type="component" value="Unassembled WGS sequence"/>
</dbReference>
<proteinExistence type="predicted"/>
<sequence>MRMEIQNFYFEAFQSIPPKNLHLQVKSIRLLVQ</sequence>
<evidence type="ECO:0000313" key="1">
    <source>
        <dbReference type="EMBL" id="CAD8074686.1"/>
    </source>
</evidence>
<gene>
    <name evidence="1" type="ORF">PSON_ATCC_30995.1.T0320225</name>
</gene>
<evidence type="ECO:0000313" key="2">
    <source>
        <dbReference type="Proteomes" id="UP000692954"/>
    </source>
</evidence>
<organism evidence="1 2">
    <name type="scientific">Paramecium sonneborni</name>
    <dbReference type="NCBI Taxonomy" id="65129"/>
    <lineage>
        <taxon>Eukaryota</taxon>
        <taxon>Sar</taxon>
        <taxon>Alveolata</taxon>
        <taxon>Ciliophora</taxon>
        <taxon>Intramacronucleata</taxon>
        <taxon>Oligohymenophorea</taxon>
        <taxon>Peniculida</taxon>
        <taxon>Parameciidae</taxon>
        <taxon>Paramecium</taxon>
    </lineage>
</organism>
<name>A0A8S1MDI6_9CILI</name>
<dbReference type="EMBL" id="CAJJDN010000032">
    <property type="protein sequence ID" value="CAD8074686.1"/>
    <property type="molecule type" value="Genomic_DNA"/>
</dbReference>
<dbReference type="AlphaFoldDB" id="A0A8S1MDI6"/>
<comment type="caution">
    <text evidence="1">The sequence shown here is derived from an EMBL/GenBank/DDBJ whole genome shotgun (WGS) entry which is preliminary data.</text>
</comment>